<reference evidence="1" key="1">
    <citation type="journal article" date="2019" name="bioRxiv">
        <title>The Genome of the Zebra Mussel, Dreissena polymorpha: A Resource for Invasive Species Research.</title>
        <authorList>
            <person name="McCartney M.A."/>
            <person name="Auch B."/>
            <person name="Kono T."/>
            <person name="Mallez S."/>
            <person name="Zhang Y."/>
            <person name="Obille A."/>
            <person name="Becker A."/>
            <person name="Abrahante J.E."/>
            <person name="Garbe J."/>
            <person name="Badalamenti J.P."/>
            <person name="Herman A."/>
            <person name="Mangelson H."/>
            <person name="Liachko I."/>
            <person name="Sullivan S."/>
            <person name="Sone E.D."/>
            <person name="Koren S."/>
            <person name="Silverstein K.A.T."/>
            <person name="Beckman K.B."/>
            <person name="Gohl D.M."/>
        </authorList>
    </citation>
    <scope>NUCLEOTIDE SEQUENCE</scope>
    <source>
        <strain evidence="1">Duluth1</strain>
        <tissue evidence="1">Whole animal</tissue>
    </source>
</reference>
<proteinExistence type="predicted"/>
<protein>
    <submittedName>
        <fullName evidence="1">Uncharacterized protein</fullName>
    </submittedName>
</protein>
<dbReference type="Proteomes" id="UP000828390">
    <property type="component" value="Unassembled WGS sequence"/>
</dbReference>
<dbReference type="EMBL" id="JAIWYP010000001">
    <property type="protein sequence ID" value="KAH3883526.1"/>
    <property type="molecule type" value="Genomic_DNA"/>
</dbReference>
<dbReference type="AlphaFoldDB" id="A0A9D4MX35"/>
<reference evidence="1" key="2">
    <citation type="submission" date="2020-11" db="EMBL/GenBank/DDBJ databases">
        <authorList>
            <person name="McCartney M.A."/>
            <person name="Auch B."/>
            <person name="Kono T."/>
            <person name="Mallez S."/>
            <person name="Becker A."/>
            <person name="Gohl D.M."/>
            <person name="Silverstein K.A.T."/>
            <person name="Koren S."/>
            <person name="Bechman K.B."/>
            <person name="Herman A."/>
            <person name="Abrahante J.E."/>
            <person name="Garbe J."/>
        </authorList>
    </citation>
    <scope>NUCLEOTIDE SEQUENCE</scope>
    <source>
        <strain evidence="1">Duluth1</strain>
        <tissue evidence="1">Whole animal</tissue>
    </source>
</reference>
<evidence type="ECO:0000313" key="1">
    <source>
        <dbReference type="EMBL" id="KAH3883526.1"/>
    </source>
</evidence>
<keyword evidence="2" id="KW-1185">Reference proteome</keyword>
<organism evidence="1 2">
    <name type="scientific">Dreissena polymorpha</name>
    <name type="common">Zebra mussel</name>
    <name type="synonym">Mytilus polymorpha</name>
    <dbReference type="NCBI Taxonomy" id="45954"/>
    <lineage>
        <taxon>Eukaryota</taxon>
        <taxon>Metazoa</taxon>
        <taxon>Spiralia</taxon>
        <taxon>Lophotrochozoa</taxon>
        <taxon>Mollusca</taxon>
        <taxon>Bivalvia</taxon>
        <taxon>Autobranchia</taxon>
        <taxon>Heteroconchia</taxon>
        <taxon>Euheterodonta</taxon>
        <taxon>Imparidentia</taxon>
        <taxon>Neoheterodontei</taxon>
        <taxon>Myida</taxon>
        <taxon>Dreissenoidea</taxon>
        <taxon>Dreissenidae</taxon>
        <taxon>Dreissena</taxon>
    </lineage>
</organism>
<evidence type="ECO:0000313" key="2">
    <source>
        <dbReference type="Proteomes" id="UP000828390"/>
    </source>
</evidence>
<accession>A0A9D4MX35</accession>
<sequence>MLLIPIYTFRTVTILTCETVATFTGVCSPPTLLLPRRSCWQRNPSSLRRRTLLSRRC</sequence>
<name>A0A9D4MX35_DREPO</name>
<gene>
    <name evidence="1" type="ORF">DPMN_007485</name>
</gene>
<comment type="caution">
    <text evidence="1">The sequence shown here is derived from an EMBL/GenBank/DDBJ whole genome shotgun (WGS) entry which is preliminary data.</text>
</comment>